<dbReference type="AlphaFoldDB" id="A0A9D2IC94"/>
<evidence type="ECO:0000313" key="3">
    <source>
        <dbReference type="Proteomes" id="UP000824132"/>
    </source>
</evidence>
<dbReference type="SUPFAM" id="SSF47413">
    <property type="entry name" value="lambda repressor-like DNA-binding domains"/>
    <property type="match status" value="1"/>
</dbReference>
<gene>
    <name evidence="2" type="ORF">H9727_03730</name>
</gene>
<evidence type="ECO:0000259" key="1">
    <source>
        <dbReference type="PROSITE" id="PS50943"/>
    </source>
</evidence>
<proteinExistence type="predicted"/>
<dbReference type="Gene3D" id="1.10.260.40">
    <property type="entry name" value="lambda repressor-like DNA-binding domains"/>
    <property type="match status" value="1"/>
</dbReference>
<protein>
    <submittedName>
        <fullName evidence="2">Helix-turn-helix transcriptional regulator</fullName>
    </submittedName>
</protein>
<dbReference type="Pfam" id="PF01381">
    <property type="entry name" value="HTH_3"/>
    <property type="match status" value="1"/>
</dbReference>
<reference evidence="2" key="1">
    <citation type="journal article" date="2021" name="PeerJ">
        <title>Extensive microbial diversity within the chicken gut microbiome revealed by metagenomics and culture.</title>
        <authorList>
            <person name="Gilroy R."/>
            <person name="Ravi A."/>
            <person name="Getino M."/>
            <person name="Pursley I."/>
            <person name="Horton D.L."/>
            <person name="Alikhan N.F."/>
            <person name="Baker D."/>
            <person name="Gharbi K."/>
            <person name="Hall N."/>
            <person name="Watson M."/>
            <person name="Adriaenssens E.M."/>
            <person name="Foster-Nyarko E."/>
            <person name="Jarju S."/>
            <person name="Secka A."/>
            <person name="Antonio M."/>
            <person name="Oren A."/>
            <person name="Chaudhuri R.R."/>
            <person name="La Ragione R."/>
            <person name="Hildebrand F."/>
            <person name="Pallen M.J."/>
        </authorList>
    </citation>
    <scope>NUCLEOTIDE SEQUENCE</scope>
    <source>
        <strain evidence="2">CHK187-5294</strain>
    </source>
</reference>
<dbReference type="InterPro" id="IPR010982">
    <property type="entry name" value="Lambda_DNA-bd_dom_sf"/>
</dbReference>
<dbReference type="Proteomes" id="UP000824132">
    <property type="component" value="Unassembled WGS sequence"/>
</dbReference>
<name>A0A9D2IC94_9FIRM</name>
<dbReference type="InterPro" id="IPR001387">
    <property type="entry name" value="Cro/C1-type_HTH"/>
</dbReference>
<evidence type="ECO:0000313" key="2">
    <source>
        <dbReference type="EMBL" id="HIZ03375.1"/>
    </source>
</evidence>
<dbReference type="EMBL" id="DXCL01000022">
    <property type="protein sequence ID" value="HIZ03375.1"/>
    <property type="molecule type" value="Genomic_DNA"/>
</dbReference>
<organism evidence="2 3">
    <name type="scientific">Candidatus Borkfalkia avistercoris</name>
    <dbReference type="NCBI Taxonomy" id="2838504"/>
    <lineage>
        <taxon>Bacteria</taxon>
        <taxon>Bacillati</taxon>
        <taxon>Bacillota</taxon>
        <taxon>Clostridia</taxon>
        <taxon>Christensenellales</taxon>
        <taxon>Christensenellaceae</taxon>
        <taxon>Candidatus Borkfalkia</taxon>
    </lineage>
</organism>
<dbReference type="GO" id="GO:0003677">
    <property type="term" value="F:DNA binding"/>
    <property type="evidence" value="ECO:0007669"/>
    <property type="project" value="InterPro"/>
</dbReference>
<sequence>MEKMTDKFQLSEIQKRLREAIKQSNYKQKEIAQAIGVSEKTVSAYMKRDVFPALDTFARLCDFLGVPSDEILGITS</sequence>
<comment type="caution">
    <text evidence="2">The sequence shown here is derived from an EMBL/GenBank/DDBJ whole genome shotgun (WGS) entry which is preliminary data.</text>
</comment>
<feature type="domain" description="HTH cro/C1-type" evidence="1">
    <location>
        <begin position="17"/>
        <end position="71"/>
    </location>
</feature>
<reference evidence="2" key="2">
    <citation type="submission" date="2021-04" db="EMBL/GenBank/DDBJ databases">
        <authorList>
            <person name="Gilroy R."/>
        </authorList>
    </citation>
    <scope>NUCLEOTIDE SEQUENCE</scope>
    <source>
        <strain evidence="2">CHK187-5294</strain>
    </source>
</reference>
<accession>A0A9D2IC94</accession>
<dbReference type="SMART" id="SM00530">
    <property type="entry name" value="HTH_XRE"/>
    <property type="match status" value="1"/>
</dbReference>
<dbReference type="CDD" id="cd00093">
    <property type="entry name" value="HTH_XRE"/>
    <property type="match status" value="1"/>
</dbReference>
<dbReference type="PROSITE" id="PS50943">
    <property type="entry name" value="HTH_CROC1"/>
    <property type="match status" value="1"/>
</dbReference>